<comment type="caution">
    <text evidence="2">The sequence shown here is derived from an EMBL/GenBank/DDBJ whole genome shotgun (WGS) entry which is preliminary data.</text>
</comment>
<reference evidence="2 3" key="1">
    <citation type="submission" date="2019-03" db="EMBL/GenBank/DDBJ databases">
        <title>Single cell metagenomics reveals metabolic interactions within the superorganism composed of flagellate Streblomastix strix and complex community of Bacteroidetes bacteria on its surface.</title>
        <authorList>
            <person name="Treitli S.C."/>
            <person name="Kolisko M."/>
            <person name="Husnik F."/>
            <person name="Keeling P."/>
            <person name="Hampl V."/>
        </authorList>
    </citation>
    <scope>NUCLEOTIDE SEQUENCE [LARGE SCALE GENOMIC DNA]</scope>
    <source>
        <strain evidence="2">ST1C</strain>
    </source>
</reference>
<feature type="region of interest" description="Disordered" evidence="1">
    <location>
        <begin position="225"/>
        <end position="288"/>
    </location>
</feature>
<dbReference type="EMBL" id="SNRW01000255">
    <property type="protein sequence ID" value="KAA6402315.1"/>
    <property type="molecule type" value="Genomic_DNA"/>
</dbReference>
<dbReference type="SUPFAM" id="SSF55874">
    <property type="entry name" value="ATPase domain of HSP90 chaperone/DNA topoisomerase II/histidine kinase"/>
    <property type="match status" value="1"/>
</dbReference>
<dbReference type="Proteomes" id="UP000324800">
    <property type="component" value="Unassembled WGS sequence"/>
</dbReference>
<organism evidence="2 3">
    <name type="scientific">Streblomastix strix</name>
    <dbReference type="NCBI Taxonomy" id="222440"/>
    <lineage>
        <taxon>Eukaryota</taxon>
        <taxon>Metamonada</taxon>
        <taxon>Preaxostyla</taxon>
        <taxon>Oxymonadida</taxon>
        <taxon>Streblomastigidae</taxon>
        <taxon>Streblomastix</taxon>
    </lineage>
</organism>
<gene>
    <name evidence="2" type="ORF">EZS28_002160</name>
</gene>
<feature type="compositionally biased region" description="Basic and acidic residues" evidence="1">
    <location>
        <begin position="225"/>
        <end position="251"/>
    </location>
</feature>
<protein>
    <submittedName>
        <fullName evidence="2">Uncharacterized protein</fullName>
    </submittedName>
</protein>
<sequence length="288" mass="34438">MNLRYAMSNTPNCLFRKGALGAFVQFDLQYLFLQISTNQRLLKRSFVRENKVAKLDITLIHDEDEDTLTFASSSQDLICQFGVGFYSTFIIAKKVKVCSKRYNESQLTRGTSVKLYFHQERREKADEEFDIEISKYRYLEFVRSIVDTDDLNSRKIVLERIQMLHDIAAQSQKTVKEIIKEHKKLKEENNNNRIQEEKEQNIEKQILKINKEEIEEIIRRRIKEEVKKKEEESKQTEEGSKKDQEDSEEKKKKEKEKKKRNMKKKDDDKDDDDEDTDNKNDCFFQFFI</sequence>
<evidence type="ECO:0000313" key="2">
    <source>
        <dbReference type="EMBL" id="KAA6402315.1"/>
    </source>
</evidence>
<dbReference type="AlphaFoldDB" id="A0A5J4X6N7"/>
<dbReference type="Gene3D" id="3.30.565.10">
    <property type="entry name" value="Histidine kinase-like ATPase, C-terminal domain"/>
    <property type="match status" value="1"/>
</dbReference>
<evidence type="ECO:0000313" key="3">
    <source>
        <dbReference type="Proteomes" id="UP000324800"/>
    </source>
</evidence>
<proteinExistence type="predicted"/>
<feature type="compositionally biased region" description="Basic residues" evidence="1">
    <location>
        <begin position="252"/>
        <end position="263"/>
    </location>
</feature>
<accession>A0A5J4X6N7</accession>
<dbReference type="InterPro" id="IPR036890">
    <property type="entry name" value="HATPase_C_sf"/>
</dbReference>
<name>A0A5J4X6N7_9EUKA</name>
<evidence type="ECO:0000256" key="1">
    <source>
        <dbReference type="SAM" id="MobiDB-lite"/>
    </source>
</evidence>